<evidence type="ECO:0000313" key="2">
    <source>
        <dbReference type="EMBL" id="KAK0133796.1"/>
    </source>
</evidence>
<dbReference type="PANTHER" id="PTHR44813">
    <property type="entry name" value="MITOGEN-ACTIVATED PROTEIN KINASE-BINDING PROTEIN 1"/>
    <property type="match status" value="1"/>
</dbReference>
<feature type="compositionally biased region" description="Low complexity" evidence="1">
    <location>
        <begin position="271"/>
        <end position="281"/>
    </location>
</feature>
<dbReference type="AlphaFoldDB" id="A0AA47M548"/>
<comment type="caution">
    <text evidence="2">The sequence shown here is derived from an EMBL/GenBank/DDBJ whole genome shotgun (WGS) entry which is preliminary data.</text>
</comment>
<dbReference type="InterPro" id="IPR055292">
    <property type="entry name" value="MABP1"/>
</dbReference>
<feature type="compositionally biased region" description="Acidic residues" evidence="1">
    <location>
        <begin position="16"/>
        <end position="32"/>
    </location>
</feature>
<dbReference type="PANTHER" id="PTHR44813:SF1">
    <property type="entry name" value="MITOGEN-ACTIVATED PROTEIN KINASE-BINDING PROTEIN 1"/>
    <property type="match status" value="1"/>
</dbReference>
<feature type="compositionally biased region" description="Low complexity" evidence="1">
    <location>
        <begin position="232"/>
        <end position="245"/>
    </location>
</feature>
<keyword evidence="3" id="KW-1185">Reference proteome</keyword>
<reference evidence="2" key="1">
    <citation type="journal article" date="2023" name="Front. Mar. Sci.">
        <title>A new Merluccius polli reference genome to investigate the effects of global change in West African waters.</title>
        <authorList>
            <person name="Mateo J.L."/>
            <person name="Blanco-Fernandez C."/>
            <person name="Garcia-Vazquez E."/>
            <person name="Machado-Schiaffino G."/>
        </authorList>
    </citation>
    <scope>NUCLEOTIDE SEQUENCE</scope>
    <source>
        <strain evidence="2">C29</strain>
        <tissue evidence="2">Fin</tissue>
    </source>
</reference>
<gene>
    <name evidence="2" type="ORF">N1851_030676</name>
</gene>
<dbReference type="EMBL" id="JAOPHQ010005834">
    <property type="protein sequence ID" value="KAK0133796.1"/>
    <property type="molecule type" value="Genomic_DNA"/>
</dbReference>
<accession>A0AA47M548</accession>
<dbReference type="GO" id="GO:0043124">
    <property type="term" value="P:negative regulation of canonical NF-kappaB signal transduction"/>
    <property type="evidence" value="ECO:0007669"/>
    <property type="project" value="TreeGrafter"/>
</dbReference>
<protein>
    <submittedName>
        <fullName evidence="2">Uncharacterized protein</fullName>
    </submittedName>
</protein>
<feature type="compositionally biased region" description="Low complexity" evidence="1">
    <location>
        <begin position="314"/>
        <end position="343"/>
    </location>
</feature>
<name>A0AA47M548_MERPO</name>
<evidence type="ECO:0000313" key="3">
    <source>
        <dbReference type="Proteomes" id="UP001174136"/>
    </source>
</evidence>
<evidence type="ECO:0000256" key="1">
    <source>
        <dbReference type="SAM" id="MobiDB-lite"/>
    </source>
</evidence>
<dbReference type="Proteomes" id="UP001174136">
    <property type="component" value="Unassembled WGS sequence"/>
</dbReference>
<dbReference type="GO" id="GO:0046330">
    <property type="term" value="P:positive regulation of JNK cascade"/>
    <property type="evidence" value="ECO:0007669"/>
    <property type="project" value="TreeGrafter"/>
</dbReference>
<organism evidence="2 3">
    <name type="scientific">Merluccius polli</name>
    <name type="common">Benguela hake</name>
    <name type="synonym">Merluccius cadenati</name>
    <dbReference type="NCBI Taxonomy" id="89951"/>
    <lineage>
        <taxon>Eukaryota</taxon>
        <taxon>Metazoa</taxon>
        <taxon>Chordata</taxon>
        <taxon>Craniata</taxon>
        <taxon>Vertebrata</taxon>
        <taxon>Euteleostomi</taxon>
        <taxon>Actinopterygii</taxon>
        <taxon>Neopterygii</taxon>
        <taxon>Teleostei</taxon>
        <taxon>Neoteleostei</taxon>
        <taxon>Acanthomorphata</taxon>
        <taxon>Zeiogadaria</taxon>
        <taxon>Gadariae</taxon>
        <taxon>Gadiformes</taxon>
        <taxon>Gadoidei</taxon>
        <taxon>Merlucciidae</taxon>
        <taxon>Merluccius</taxon>
    </lineage>
</organism>
<feature type="region of interest" description="Disordered" evidence="1">
    <location>
        <begin position="94"/>
        <end position="373"/>
    </location>
</feature>
<sequence>MSTYPDSSDEEHSDREVEEDDEAEEEEEEEEKEEKRRKVAVTSMDEALRAVCEPLDHRSHKDFLKQNFETLGDNSNMGDLGGATRLSMSSRFLAQGHRHRRVTARRRGAAGPAPQPPVSKVRPMLEGAAERQKTPGTAAASAADAAARERDSQQHPGPQRKTAPARAHQWRLSNPTLKAPPLVEVSAGLHKSRSVQNLLRRAPLRPLVSERRHCGSRRTGTPRGSPCPPSSPLSGSAPSSHSPLPWESPRPRSPRSYMIPTTSFMAKCSSRRTSSSSSSSSFPGEELQTRSPPRSPPRFSKRRRGSSDAEMLRSFSSCSSCSSSSSTSSSSSSPSLEYTSSLPAVPASPSRGFTFSLKVPPPSRIPMPRQTMSPRRSLCLDLKAGADWPVGPLRSPTSAAAPLSQAPPAAPPRRQ</sequence>
<feature type="compositionally biased region" description="Basic residues" evidence="1">
    <location>
        <begin position="96"/>
        <end position="108"/>
    </location>
</feature>
<feature type="region of interest" description="Disordered" evidence="1">
    <location>
        <begin position="389"/>
        <end position="415"/>
    </location>
</feature>
<feature type="compositionally biased region" description="Low complexity" evidence="1">
    <location>
        <begin position="395"/>
        <end position="407"/>
    </location>
</feature>
<proteinExistence type="predicted"/>
<feature type="region of interest" description="Disordered" evidence="1">
    <location>
        <begin position="1"/>
        <end position="42"/>
    </location>
</feature>
<dbReference type="GO" id="GO:0005737">
    <property type="term" value="C:cytoplasm"/>
    <property type="evidence" value="ECO:0007669"/>
    <property type="project" value="TreeGrafter"/>
</dbReference>